<dbReference type="SUPFAM" id="SSF54768">
    <property type="entry name" value="dsRNA-binding domain-like"/>
    <property type="match status" value="1"/>
</dbReference>
<keyword evidence="13" id="KW-1185">Reference proteome</keyword>
<evidence type="ECO:0000256" key="7">
    <source>
        <dbReference type="ARBA" id="ARBA00035187"/>
    </source>
</evidence>
<dbReference type="GO" id="GO:0004525">
    <property type="term" value="F:ribonuclease III activity"/>
    <property type="evidence" value="ECO:0007669"/>
    <property type="project" value="InterPro"/>
</dbReference>
<dbReference type="InterPro" id="IPR044444">
    <property type="entry name" value="Ribosomal_mL44_DSRM_metazoa"/>
</dbReference>
<dbReference type="PROSITE" id="PS50142">
    <property type="entry name" value="RNASE_3_2"/>
    <property type="match status" value="1"/>
</dbReference>
<proteinExistence type="inferred from homology"/>
<dbReference type="InterPro" id="IPR000999">
    <property type="entry name" value="RNase_III_dom"/>
</dbReference>
<dbReference type="PROSITE" id="PS50137">
    <property type="entry name" value="DS_RBD"/>
    <property type="match status" value="1"/>
</dbReference>
<feature type="compositionally biased region" description="Gly residues" evidence="9">
    <location>
        <begin position="426"/>
        <end position="445"/>
    </location>
</feature>
<dbReference type="FunCoup" id="A0A090CGG0">
    <property type="interactions" value="385"/>
</dbReference>
<feature type="region of interest" description="Disordered" evidence="9">
    <location>
        <begin position="422"/>
        <end position="465"/>
    </location>
</feature>
<evidence type="ECO:0000256" key="6">
    <source>
        <dbReference type="ARBA" id="ARBA00024034"/>
    </source>
</evidence>
<dbReference type="eggNOG" id="KOG3769">
    <property type="taxonomic scope" value="Eukaryota"/>
</dbReference>
<dbReference type="InterPro" id="IPR036389">
    <property type="entry name" value="RNase_III_sf"/>
</dbReference>
<feature type="domain" description="DRBM" evidence="10">
    <location>
        <begin position="338"/>
        <end position="408"/>
    </location>
</feature>
<dbReference type="PANTHER" id="PTHR11207:SF32">
    <property type="entry name" value="LARGE RIBOSOMAL SUBUNIT PROTEIN ML44"/>
    <property type="match status" value="1"/>
</dbReference>
<evidence type="ECO:0000256" key="3">
    <source>
        <dbReference type="ARBA" id="ARBA00022980"/>
    </source>
</evidence>
<organism evidence="12 13">
    <name type="scientific">Podospora anserina (strain S / ATCC MYA-4624 / DSM 980 / FGSC 10383)</name>
    <name type="common">Pleurage anserina</name>
    <dbReference type="NCBI Taxonomy" id="515849"/>
    <lineage>
        <taxon>Eukaryota</taxon>
        <taxon>Fungi</taxon>
        <taxon>Dikarya</taxon>
        <taxon>Ascomycota</taxon>
        <taxon>Pezizomycotina</taxon>
        <taxon>Sordariomycetes</taxon>
        <taxon>Sordariomycetidae</taxon>
        <taxon>Sordariales</taxon>
        <taxon>Podosporaceae</taxon>
        <taxon>Podospora</taxon>
        <taxon>Podospora anserina</taxon>
    </lineage>
</organism>
<evidence type="ECO:0000259" key="11">
    <source>
        <dbReference type="PROSITE" id="PS50142"/>
    </source>
</evidence>
<reference evidence="13" key="2">
    <citation type="journal article" date="2014" name="Genetics">
        <title>Maintaining two mating types: Structure of the mating type locus and its role in heterokaryosis in Podospora anserina.</title>
        <authorList>
            <person name="Grognet P."/>
            <person name="Bidard F."/>
            <person name="Kuchly C."/>
            <person name="Tong L.C.H."/>
            <person name="Coppin E."/>
            <person name="Benkhali J.A."/>
            <person name="Couloux A."/>
            <person name="Wincker P."/>
            <person name="Debuchy R."/>
            <person name="Silar P."/>
        </authorList>
    </citation>
    <scope>GENOME REANNOTATION</scope>
    <source>
        <strain evidence="13">S / ATCC MYA-4624 / DSM 980 / FGSC 10383</strain>
    </source>
</reference>
<evidence type="ECO:0000256" key="2">
    <source>
        <dbReference type="ARBA" id="ARBA00022884"/>
    </source>
</evidence>
<dbReference type="CDD" id="cd19873">
    <property type="entry name" value="DSRM_MRPL3_like"/>
    <property type="match status" value="1"/>
</dbReference>
<dbReference type="STRING" id="515849.A0A090CGG0"/>
<sequence>MMKRLRIERATGQLLAARPGCPSTPGAALRSSYKCATQVAPVRYSSSSSAVETEPVYEEDGTDHSRFPPLEKLPPNTSTLPSPLPYRALESAKLSALHARLSLSPKIPLQTLARTLVDASADPNPLFNNSSLAFLGATIINYHASEWFMVHYPRLPMDVLFAAMAGLAGPAPLNRIAKSWGIEVAAAPGGEVDPGLLQFSLENPGESIAGFGYTRTVVDKINKNNWKRSVASKVIYDDDFGQLIMPRKAKESEDKAVEEDQGQGVYHEEAANPTPKFSPTSYGSSTTRELSEKAHANFARAVVGAVYTHCGRAAAKSFVKAHVLCRELDLERLFAFKHPTLELAMLCAREEFEPPVARLLSETGRLSRTPVFVVGVYSGNDKLGEGQGATLEQARLKAAMHALKAWYLYSPGEGAKVPSDVLEMETGGGGGGGGGGEQQGQGQGQQGKNKGWEPAYIDIGELISR</sequence>
<evidence type="ECO:0000313" key="12">
    <source>
        <dbReference type="EMBL" id="CDP26990.1"/>
    </source>
</evidence>
<dbReference type="GO" id="GO:0003725">
    <property type="term" value="F:double-stranded RNA binding"/>
    <property type="evidence" value="ECO:0007669"/>
    <property type="project" value="InterPro"/>
</dbReference>
<reference evidence="12 13" key="1">
    <citation type="journal article" date="2008" name="Genome Biol.">
        <title>The genome sequence of the model ascomycete fungus Podospora anserina.</title>
        <authorList>
            <person name="Espagne E."/>
            <person name="Lespinet O."/>
            <person name="Malagnac F."/>
            <person name="Da Silva C."/>
            <person name="Jaillon O."/>
            <person name="Porcel B.M."/>
            <person name="Couloux A."/>
            <person name="Aury J.-M."/>
            <person name="Segurens B."/>
            <person name="Poulain J."/>
            <person name="Anthouard V."/>
            <person name="Grossetete S."/>
            <person name="Khalili H."/>
            <person name="Coppin E."/>
            <person name="Dequard-Chablat M."/>
            <person name="Picard M."/>
            <person name="Contamine V."/>
            <person name="Arnaise S."/>
            <person name="Bourdais A."/>
            <person name="Berteaux-Lecellier V."/>
            <person name="Gautheret D."/>
            <person name="de Vries R.P."/>
            <person name="Battaglia E."/>
            <person name="Coutinho P.M."/>
            <person name="Danchin E.G.J."/>
            <person name="Henrissat B."/>
            <person name="El Khoury R."/>
            <person name="Sainsard-Chanet A."/>
            <person name="Boivin A."/>
            <person name="Pinan-Lucarre B."/>
            <person name="Sellem C.H."/>
            <person name="Debuchy R."/>
            <person name="Wincker P."/>
            <person name="Weissenbach J."/>
            <person name="Silar P."/>
        </authorList>
    </citation>
    <scope>NUCLEOTIDE SEQUENCE [LARGE SCALE GENOMIC DNA]</scope>
    <source>
        <strain evidence="13">S / ATCC MYA-4624 / DSM 980 / FGSC 10383</strain>
    </source>
</reference>
<dbReference type="GO" id="GO:0005739">
    <property type="term" value="C:mitochondrion"/>
    <property type="evidence" value="ECO:0007669"/>
    <property type="project" value="TreeGrafter"/>
</dbReference>
<dbReference type="Proteomes" id="UP000001197">
    <property type="component" value="Chromosome 3"/>
</dbReference>
<dbReference type="GO" id="GO:0006396">
    <property type="term" value="P:RNA processing"/>
    <property type="evidence" value="ECO:0007669"/>
    <property type="project" value="InterPro"/>
</dbReference>
<evidence type="ECO:0000259" key="10">
    <source>
        <dbReference type="PROSITE" id="PS50137"/>
    </source>
</evidence>
<dbReference type="EMBL" id="FO904938">
    <property type="protein sequence ID" value="CDP26990.1"/>
    <property type="molecule type" value="Genomic_DNA"/>
</dbReference>
<evidence type="ECO:0000256" key="1">
    <source>
        <dbReference type="ARBA" id="ARBA00004173"/>
    </source>
</evidence>
<evidence type="ECO:0000256" key="8">
    <source>
        <dbReference type="PROSITE-ProRule" id="PRU00266"/>
    </source>
</evidence>
<dbReference type="InterPro" id="IPR044443">
    <property type="entry name" value="Ribosomal_mL44_DSRM_fung"/>
</dbReference>
<dbReference type="GO" id="GO:0003735">
    <property type="term" value="F:structural constituent of ribosome"/>
    <property type="evidence" value="ECO:0007669"/>
    <property type="project" value="TreeGrafter"/>
</dbReference>
<dbReference type="SMART" id="SM00535">
    <property type="entry name" value="RIBOc"/>
    <property type="match status" value="1"/>
</dbReference>
<protein>
    <recommendedName>
        <fullName evidence="7">Large ribosomal subunit protein mL44</fullName>
    </recommendedName>
</protein>
<dbReference type="SUPFAM" id="SSF69065">
    <property type="entry name" value="RNase III domain-like"/>
    <property type="match status" value="1"/>
</dbReference>
<name>A0A090CGG0_PODAN</name>
<accession>A0A090CGG0</accession>
<dbReference type="SMART" id="SM00358">
    <property type="entry name" value="DSRM"/>
    <property type="match status" value="1"/>
</dbReference>
<dbReference type="InParanoid" id="A0A090CGG0"/>
<keyword evidence="4" id="KW-0496">Mitochondrion</keyword>
<dbReference type="InterPro" id="IPR014720">
    <property type="entry name" value="dsRBD_dom"/>
</dbReference>
<feature type="region of interest" description="Disordered" evidence="9">
    <location>
        <begin position="50"/>
        <end position="78"/>
    </location>
</feature>
<keyword evidence="5" id="KW-0687">Ribonucleoprotein</keyword>
<comment type="subcellular location">
    <subcellularLocation>
        <location evidence="1">Mitochondrion</location>
    </subcellularLocation>
</comment>
<dbReference type="PANTHER" id="PTHR11207">
    <property type="entry name" value="RIBONUCLEASE III"/>
    <property type="match status" value="1"/>
</dbReference>
<evidence type="ECO:0000256" key="9">
    <source>
        <dbReference type="SAM" id="MobiDB-lite"/>
    </source>
</evidence>
<evidence type="ECO:0000313" key="13">
    <source>
        <dbReference type="Proteomes" id="UP000001197"/>
    </source>
</evidence>
<dbReference type="AlphaFoldDB" id="A0A090CGG0"/>
<dbReference type="Gene3D" id="3.30.160.20">
    <property type="match status" value="1"/>
</dbReference>
<keyword evidence="2 8" id="KW-0694">RNA-binding</keyword>
<evidence type="ECO:0000256" key="5">
    <source>
        <dbReference type="ARBA" id="ARBA00023274"/>
    </source>
</evidence>
<dbReference type="Gene3D" id="1.10.1520.10">
    <property type="entry name" value="Ribonuclease III domain"/>
    <property type="match status" value="1"/>
</dbReference>
<comment type="similarity">
    <text evidence="6">Belongs to the ribonuclease III family. Mitochondrion-specific ribosomal protein mL44 subfamily.</text>
</comment>
<dbReference type="Pfam" id="PF22892">
    <property type="entry name" value="DSRM_MRPL44"/>
    <property type="match status" value="1"/>
</dbReference>
<keyword evidence="3" id="KW-0689">Ribosomal protein</keyword>
<feature type="domain" description="RNase III" evidence="11">
    <location>
        <begin position="94"/>
        <end position="182"/>
    </location>
</feature>
<evidence type="ECO:0000256" key="4">
    <source>
        <dbReference type="ARBA" id="ARBA00023128"/>
    </source>
</evidence>